<feature type="non-terminal residue" evidence="2">
    <location>
        <position position="1"/>
    </location>
</feature>
<keyword evidence="2" id="KW-0560">Oxidoreductase</keyword>
<evidence type="ECO:0000256" key="1">
    <source>
        <dbReference type="SAM" id="MobiDB-lite"/>
    </source>
</evidence>
<name>A0A6J4M8A6_9BACT</name>
<evidence type="ECO:0000313" key="2">
    <source>
        <dbReference type="EMBL" id="CAA9352889.1"/>
    </source>
</evidence>
<organism evidence="2">
    <name type="scientific">uncultured Gemmatimonadota bacterium</name>
    <dbReference type="NCBI Taxonomy" id="203437"/>
    <lineage>
        <taxon>Bacteria</taxon>
        <taxon>Pseudomonadati</taxon>
        <taxon>Gemmatimonadota</taxon>
        <taxon>environmental samples</taxon>
    </lineage>
</organism>
<dbReference type="AlphaFoldDB" id="A0A6J4M8A6"/>
<accession>A0A6J4M8A6</accession>
<feature type="compositionally biased region" description="Basic and acidic residues" evidence="1">
    <location>
        <begin position="294"/>
        <end position="318"/>
    </location>
</feature>
<feature type="compositionally biased region" description="Basic and acidic residues" evidence="1">
    <location>
        <begin position="241"/>
        <end position="257"/>
    </location>
</feature>
<feature type="region of interest" description="Disordered" evidence="1">
    <location>
        <begin position="1"/>
        <end position="318"/>
    </location>
</feature>
<protein>
    <submittedName>
        <fullName evidence="2">UDP-N-acetylenolpyruvoylglucosamine reductase</fullName>
        <ecNumber evidence="2">1.3.1.98</ecNumber>
    </submittedName>
</protein>
<feature type="compositionally biased region" description="Gly residues" evidence="1">
    <location>
        <begin position="159"/>
        <end position="180"/>
    </location>
</feature>
<dbReference type="EMBL" id="CADCTW010000177">
    <property type="protein sequence ID" value="CAA9352889.1"/>
    <property type="molecule type" value="Genomic_DNA"/>
</dbReference>
<feature type="non-terminal residue" evidence="2">
    <location>
        <position position="318"/>
    </location>
</feature>
<dbReference type="GO" id="GO:0008762">
    <property type="term" value="F:UDP-N-acetylmuramate dehydrogenase activity"/>
    <property type="evidence" value="ECO:0007669"/>
    <property type="project" value="UniProtKB-EC"/>
</dbReference>
<feature type="compositionally biased region" description="Basic and acidic residues" evidence="1">
    <location>
        <begin position="215"/>
        <end position="226"/>
    </location>
</feature>
<proteinExistence type="predicted"/>
<feature type="compositionally biased region" description="Basic residues" evidence="1">
    <location>
        <begin position="282"/>
        <end position="293"/>
    </location>
</feature>
<reference evidence="2" key="1">
    <citation type="submission" date="2020-02" db="EMBL/GenBank/DDBJ databases">
        <authorList>
            <person name="Meier V. D."/>
        </authorList>
    </citation>
    <scope>NUCLEOTIDE SEQUENCE</scope>
    <source>
        <strain evidence="2">AVDCRST_MAG68</strain>
    </source>
</reference>
<feature type="compositionally biased region" description="Low complexity" evidence="1">
    <location>
        <begin position="181"/>
        <end position="192"/>
    </location>
</feature>
<sequence length="318" mass="33539">APSEHPRPRGGRTRSPPRRGPPGAGRAAGTVHDLQDRRAGRPPLPRPHSGRAGAGGDRRPRAGDPVLPAGAGRQHPHRRPGVPRAGDQERGGARGVPGRPPRQGGRRGQGVPRPHPGHGCARAGRAPPLRGDPQHGGRGGVAEPPLPVPRAGAGAYGVHRGGGGRGHAAHPGGRGQGGGPRLLQVRLRLQHPARPPGRGAGRHLQPGAGPARAAPRRDPREPDVARRPPPGPVALPQRRLRFPEDRRSGRGAADRPVRPQGARAGRGADLPQARQHHGEPGRRHRRRRARPHRPGAEHGQARAGLRAEDGDRDDRRVL</sequence>
<feature type="compositionally biased region" description="Basic residues" evidence="1">
    <location>
        <begin position="8"/>
        <end position="17"/>
    </location>
</feature>
<dbReference type="EC" id="1.3.1.98" evidence="2"/>
<gene>
    <name evidence="2" type="ORF">AVDCRST_MAG68-3788</name>
</gene>